<dbReference type="PROSITE" id="PS51186">
    <property type="entry name" value="GNAT"/>
    <property type="match status" value="1"/>
</dbReference>
<name>A0A1F7Y142_9BACT</name>
<dbReference type="Pfam" id="PF00583">
    <property type="entry name" value="Acetyltransf_1"/>
    <property type="match status" value="1"/>
</dbReference>
<dbReference type="InterPro" id="IPR016181">
    <property type="entry name" value="Acyl_CoA_acyltransferase"/>
</dbReference>
<evidence type="ECO:0000259" key="1">
    <source>
        <dbReference type="PROSITE" id="PS51186"/>
    </source>
</evidence>
<evidence type="ECO:0000313" key="2">
    <source>
        <dbReference type="EMBL" id="OGM20245.1"/>
    </source>
</evidence>
<dbReference type="GO" id="GO:0016747">
    <property type="term" value="F:acyltransferase activity, transferring groups other than amino-acyl groups"/>
    <property type="evidence" value="ECO:0007669"/>
    <property type="project" value="InterPro"/>
</dbReference>
<gene>
    <name evidence="2" type="ORF">A2714_02955</name>
</gene>
<dbReference type="Gene3D" id="3.40.630.30">
    <property type="match status" value="1"/>
</dbReference>
<accession>A0A1F7Y142</accession>
<dbReference type="EMBL" id="MGGE01000047">
    <property type="protein sequence ID" value="OGM20245.1"/>
    <property type="molecule type" value="Genomic_DNA"/>
</dbReference>
<sequence>MFGKEIIEYSPFQDEDKGTFGIKGTGENGEEVGHIVLTLNGETARSLSVLVSPGYWNKGIGTTLLQEAEALALARGATEIFVPEVANEKAAEFLKKRGYSVGETAYKRL</sequence>
<dbReference type="Proteomes" id="UP000178419">
    <property type="component" value="Unassembled WGS sequence"/>
</dbReference>
<organism evidence="2 3">
    <name type="scientific">Candidatus Woesebacteria bacterium RIFCSPHIGHO2_01_FULL_38_9</name>
    <dbReference type="NCBI Taxonomy" id="1802492"/>
    <lineage>
        <taxon>Bacteria</taxon>
        <taxon>Candidatus Woeseibacteriota</taxon>
    </lineage>
</organism>
<dbReference type="SUPFAM" id="SSF55729">
    <property type="entry name" value="Acyl-CoA N-acyltransferases (Nat)"/>
    <property type="match status" value="1"/>
</dbReference>
<proteinExistence type="predicted"/>
<evidence type="ECO:0000313" key="3">
    <source>
        <dbReference type="Proteomes" id="UP000178419"/>
    </source>
</evidence>
<comment type="caution">
    <text evidence="2">The sequence shown here is derived from an EMBL/GenBank/DDBJ whole genome shotgun (WGS) entry which is preliminary data.</text>
</comment>
<dbReference type="AlphaFoldDB" id="A0A1F7Y142"/>
<reference evidence="2 3" key="1">
    <citation type="journal article" date="2016" name="Nat. Commun.">
        <title>Thousands of microbial genomes shed light on interconnected biogeochemical processes in an aquifer system.</title>
        <authorList>
            <person name="Anantharaman K."/>
            <person name="Brown C.T."/>
            <person name="Hug L.A."/>
            <person name="Sharon I."/>
            <person name="Castelle C.J."/>
            <person name="Probst A.J."/>
            <person name="Thomas B.C."/>
            <person name="Singh A."/>
            <person name="Wilkins M.J."/>
            <person name="Karaoz U."/>
            <person name="Brodie E.L."/>
            <person name="Williams K.H."/>
            <person name="Hubbard S.S."/>
            <person name="Banfield J.F."/>
        </authorList>
    </citation>
    <scope>NUCLEOTIDE SEQUENCE [LARGE SCALE GENOMIC DNA]</scope>
</reference>
<feature type="domain" description="N-acetyltransferase" evidence="1">
    <location>
        <begin position="1"/>
        <end position="109"/>
    </location>
</feature>
<protein>
    <recommendedName>
        <fullName evidence="1">N-acetyltransferase domain-containing protein</fullName>
    </recommendedName>
</protein>
<dbReference type="CDD" id="cd04301">
    <property type="entry name" value="NAT_SF"/>
    <property type="match status" value="1"/>
</dbReference>
<dbReference type="InterPro" id="IPR000182">
    <property type="entry name" value="GNAT_dom"/>
</dbReference>